<dbReference type="STRING" id="77044.A0A1S8A532"/>
<dbReference type="AlphaFoldDB" id="A0A1S8A532"/>
<accession>A0A1S8A532</accession>
<gene>
    <name evidence="1" type="ORF">SAMD00023353_0103800</name>
</gene>
<dbReference type="OrthoDB" id="6359816at2759"/>
<protein>
    <submittedName>
        <fullName evidence="1">Putative BTB POZ domain-containing protein</fullName>
    </submittedName>
</protein>
<organism evidence="1">
    <name type="scientific">Rosellinia necatrix</name>
    <name type="common">White root-rot fungus</name>
    <dbReference type="NCBI Taxonomy" id="77044"/>
    <lineage>
        <taxon>Eukaryota</taxon>
        <taxon>Fungi</taxon>
        <taxon>Dikarya</taxon>
        <taxon>Ascomycota</taxon>
        <taxon>Pezizomycotina</taxon>
        <taxon>Sordariomycetes</taxon>
        <taxon>Xylariomycetidae</taxon>
        <taxon>Xylariales</taxon>
        <taxon>Xylariaceae</taxon>
        <taxon>Rosellinia</taxon>
    </lineage>
</organism>
<dbReference type="Proteomes" id="UP000054516">
    <property type="component" value="Unassembled WGS sequence"/>
</dbReference>
<reference evidence="1" key="1">
    <citation type="submission" date="2016-03" db="EMBL/GenBank/DDBJ databases">
        <title>Draft genome sequence of Rosellinia necatrix.</title>
        <authorList>
            <person name="Kanematsu S."/>
        </authorList>
    </citation>
    <scope>NUCLEOTIDE SEQUENCE [LARGE SCALE GENOMIC DNA]</scope>
    <source>
        <strain evidence="1">W97</strain>
    </source>
</reference>
<proteinExistence type="predicted"/>
<dbReference type="PANTHER" id="PTHR47843">
    <property type="entry name" value="BTB DOMAIN-CONTAINING PROTEIN-RELATED"/>
    <property type="match status" value="1"/>
</dbReference>
<keyword evidence="2" id="KW-1185">Reference proteome</keyword>
<dbReference type="OMA" id="LENDCAM"/>
<sequence>MYTGNYLEDAAQELASQDDDELVKDVRVYVTADYFLVEDLKQHALSRFKSKLRQLWVSDRIVDCIREIYMTTVGTEHELRNAVTDIAKEHRSELWKKNAFRDLVHNGDDFAAELMGKLCSDQY</sequence>
<name>A0A1S8A532_ROSNE</name>
<evidence type="ECO:0000313" key="2">
    <source>
        <dbReference type="Proteomes" id="UP000054516"/>
    </source>
</evidence>
<dbReference type="EMBL" id="DF977446">
    <property type="protein sequence ID" value="GAW25092.1"/>
    <property type="molecule type" value="Genomic_DNA"/>
</dbReference>
<evidence type="ECO:0000313" key="1">
    <source>
        <dbReference type="EMBL" id="GAW25092.1"/>
    </source>
</evidence>